<dbReference type="PIRSF" id="PIRSF006060">
    <property type="entry name" value="AA_transporter"/>
    <property type="match status" value="1"/>
</dbReference>
<dbReference type="GO" id="GO:0015179">
    <property type="term" value="F:L-amino acid transmembrane transporter activity"/>
    <property type="evidence" value="ECO:0007669"/>
    <property type="project" value="TreeGrafter"/>
</dbReference>
<dbReference type="PANTHER" id="PTHR11785:SF512">
    <property type="entry name" value="SOBREMESA, ISOFORM B"/>
    <property type="match status" value="1"/>
</dbReference>
<accession>A0A1T4PH70</accession>
<evidence type="ECO:0000256" key="4">
    <source>
        <dbReference type="ARBA" id="ARBA00023136"/>
    </source>
</evidence>
<comment type="subcellular location">
    <subcellularLocation>
        <location evidence="1">Membrane</location>
        <topology evidence="1">Multi-pass membrane protein</topology>
    </subcellularLocation>
</comment>
<dbReference type="EMBL" id="FUWY01000006">
    <property type="protein sequence ID" value="SJZ90862.1"/>
    <property type="molecule type" value="Genomic_DNA"/>
</dbReference>
<feature type="transmembrane region" description="Helical" evidence="5">
    <location>
        <begin position="340"/>
        <end position="360"/>
    </location>
</feature>
<feature type="transmembrane region" description="Helical" evidence="5">
    <location>
        <begin position="380"/>
        <end position="400"/>
    </location>
</feature>
<proteinExistence type="predicted"/>
<dbReference type="PANTHER" id="PTHR11785">
    <property type="entry name" value="AMINO ACID TRANSPORTER"/>
    <property type="match status" value="1"/>
</dbReference>
<keyword evidence="2 5" id="KW-0812">Transmembrane</keyword>
<dbReference type="GO" id="GO:0016020">
    <property type="term" value="C:membrane"/>
    <property type="evidence" value="ECO:0007669"/>
    <property type="project" value="UniProtKB-SubCell"/>
</dbReference>
<evidence type="ECO:0000256" key="3">
    <source>
        <dbReference type="ARBA" id="ARBA00022989"/>
    </source>
</evidence>
<feature type="transmembrane region" description="Helical" evidence="5">
    <location>
        <begin position="102"/>
        <end position="126"/>
    </location>
</feature>
<gene>
    <name evidence="6" type="ORF">SAMN02745191_2027</name>
</gene>
<dbReference type="InterPro" id="IPR050598">
    <property type="entry name" value="AminoAcid_Transporter"/>
</dbReference>
<organism evidence="6 7">
    <name type="scientific">Anaerorhabdus furcosa</name>
    <dbReference type="NCBI Taxonomy" id="118967"/>
    <lineage>
        <taxon>Bacteria</taxon>
        <taxon>Bacillati</taxon>
        <taxon>Bacillota</taxon>
        <taxon>Erysipelotrichia</taxon>
        <taxon>Erysipelotrichales</taxon>
        <taxon>Erysipelotrichaceae</taxon>
        <taxon>Anaerorhabdus</taxon>
    </lineage>
</organism>
<dbReference type="OrthoDB" id="9806937at2"/>
<feature type="transmembrane region" description="Helical" evidence="5">
    <location>
        <begin position="435"/>
        <end position="452"/>
    </location>
</feature>
<evidence type="ECO:0000313" key="6">
    <source>
        <dbReference type="EMBL" id="SJZ90862.1"/>
    </source>
</evidence>
<dbReference type="RefSeq" id="WP_078712425.1">
    <property type="nucleotide sequence ID" value="NZ_FUWY01000006.1"/>
</dbReference>
<evidence type="ECO:0000256" key="2">
    <source>
        <dbReference type="ARBA" id="ARBA00022692"/>
    </source>
</evidence>
<dbReference type="Gene3D" id="1.20.1740.10">
    <property type="entry name" value="Amino acid/polyamine transporter I"/>
    <property type="match status" value="1"/>
</dbReference>
<feature type="transmembrane region" description="Helical" evidence="5">
    <location>
        <begin position="45"/>
        <end position="67"/>
    </location>
</feature>
<feature type="transmembrane region" description="Helical" evidence="5">
    <location>
        <begin position="206"/>
        <end position="228"/>
    </location>
</feature>
<feature type="transmembrane region" description="Helical" evidence="5">
    <location>
        <begin position="12"/>
        <end position="33"/>
    </location>
</feature>
<keyword evidence="4 5" id="KW-0472">Membrane</keyword>
<feature type="transmembrane region" description="Helical" evidence="5">
    <location>
        <begin position="240"/>
        <end position="264"/>
    </location>
</feature>
<keyword evidence="3 5" id="KW-1133">Transmembrane helix</keyword>
<name>A0A1T4PH70_9FIRM</name>
<feature type="transmembrane region" description="Helical" evidence="5">
    <location>
        <begin position="412"/>
        <end position="429"/>
    </location>
</feature>
<evidence type="ECO:0000256" key="5">
    <source>
        <dbReference type="SAM" id="Phobius"/>
    </source>
</evidence>
<dbReference type="STRING" id="118967.SAMN02745191_2027"/>
<reference evidence="7" key="1">
    <citation type="submission" date="2017-02" db="EMBL/GenBank/DDBJ databases">
        <authorList>
            <person name="Varghese N."/>
            <person name="Submissions S."/>
        </authorList>
    </citation>
    <scope>NUCLEOTIDE SEQUENCE [LARGE SCALE GENOMIC DNA]</scope>
    <source>
        <strain evidence="7">ATCC 25662</strain>
    </source>
</reference>
<keyword evidence="7" id="KW-1185">Reference proteome</keyword>
<dbReference type="AlphaFoldDB" id="A0A1T4PH70"/>
<evidence type="ECO:0000313" key="7">
    <source>
        <dbReference type="Proteomes" id="UP000243297"/>
    </source>
</evidence>
<sequence length="458" mass="49574">MNNNIPNLPKRKFGLLTTIAMIVGIVIGSGIFFKTPVIIQNTNGNVIMGILAFVVAALGIIFGGLTISQYSSNDNNIGGLVSYCETSWGEILGFLAGWFQSIIYYPAIIAVIAWVGANYTFGLFGLPNLLTTGDFNPAIWPLAVVYLVFYYAINTFQTKNASKFQSFAMFAKIFALLVLSIAGLLLGSPTTVIAPNPNYVTTSTGFLTAVIAVAFATDGWMIAPSIAHEIKDPQKNLTRALVIAPMIIIALYLLYFCGVCAFLGPDALLAGVDPISSISNAILGPWGIKIVLLFIVLSVLGTLNGLILGYIRTPYALAVRGEIPFSKTIAKINKKFDTPINASLVCFVINLIFLSFHFLSLDGAAVYGLSMFEGLAIDDLPIVMNYLFLCCMYFGVLLRPDRVKTNSFAGRFIYPVLAILGSLIILYGGITRPKFNVYMLITLVLIAVGLLIRKKKSA</sequence>
<feature type="transmembrane region" description="Helical" evidence="5">
    <location>
        <begin position="168"/>
        <end position="186"/>
    </location>
</feature>
<dbReference type="Proteomes" id="UP000243297">
    <property type="component" value="Unassembled WGS sequence"/>
</dbReference>
<evidence type="ECO:0000256" key="1">
    <source>
        <dbReference type="ARBA" id="ARBA00004141"/>
    </source>
</evidence>
<protein>
    <submittedName>
        <fullName evidence="6">Basic amino acid/polyamine antiporter, APA family</fullName>
    </submittedName>
</protein>
<feature type="transmembrane region" description="Helical" evidence="5">
    <location>
        <begin position="138"/>
        <end position="156"/>
    </location>
</feature>
<feature type="transmembrane region" description="Helical" evidence="5">
    <location>
        <begin position="286"/>
        <end position="311"/>
    </location>
</feature>
<dbReference type="Pfam" id="PF13520">
    <property type="entry name" value="AA_permease_2"/>
    <property type="match status" value="1"/>
</dbReference>
<dbReference type="InterPro" id="IPR002293">
    <property type="entry name" value="AA/rel_permease1"/>
</dbReference>